<feature type="transmembrane region" description="Helical" evidence="2">
    <location>
        <begin position="354"/>
        <end position="377"/>
    </location>
</feature>
<keyword evidence="4" id="KW-1185">Reference proteome</keyword>
<proteinExistence type="predicted"/>
<feature type="transmembrane region" description="Helical" evidence="2">
    <location>
        <begin position="193"/>
        <end position="217"/>
    </location>
</feature>
<comment type="caution">
    <text evidence="3">The sequence shown here is derived from an EMBL/GenBank/DDBJ whole genome shotgun (WGS) entry which is preliminary data.</text>
</comment>
<feature type="transmembrane region" description="Helical" evidence="2">
    <location>
        <begin position="265"/>
        <end position="285"/>
    </location>
</feature>
<gene>
    <name evidence="3" type="ORF">ACFPN9_28285</name>
</gene>
<feature type="transmembrane region" description="Helical" evidence="2">
    <location>
        <begin position="297"/>
        <end position="317"/>
    </location>
</feature>
<dbReference type="Gene3D" id="3.40.50.150">
    <property type="entry name" value="Vaccinia Virus protein VP39"/>
    <property type="match status" value="1"/>
</dbReference>
<evidence type="ECO:0000313" key="3">
    <source>
        <dbReference type="EMBL" id="MFC5509131.1"/>
    </source>
</evidence>
<sequence>MDASSTPVPSVATARRIAATVPVYTITLFLSAFLLFGIQPMFAKMVLPKLGGSPGVWSVAMVFFQSALLAGYGYAHWLVARFSLRRAALIHLALMAVVLLVGLPIGIAAGFERPPQEGETLWLIALFAASVGLPFFAVAANGPLLQAWFARSGHPRAIDPYFLYAASNVGSFLALLAYPFLIEPVLTLSQQSLAWSFGFGLLLAAIAACAGLALGAVETRPAAPLDATAARPVSGRQKLGWVALAFVPSGLLVAVTAHLSTDVASVPLLWVVPLALFLLTFVIVFQSRPLLRHGWMLTAQLVFVAALILKMLFQWQIGWAGELALHLGLFFTTAMVAHGELARRRPDAAHLTGFYLWMSLGGVLGGLFCGLLAPLLFNSIVEYPILIVAGLLCRPGFTGIRLPGPVRAGLTGAVVVGLIALIVTEQQRSDSVRSFFGVNRITDSPDGRFRVLVHGSTVHGAQRLRQDDGSLVAGRPEALSYYYTGGGIADGIEAVRQVRGGRLGAVAAIGLGTGSLACQTRPGENWTFFEIDPEVARMASDPARFGFLAACAPTARIVLGDARLTLADAAPASLDLIVVDAFSSDAIPVHLMTTEALALYQSRLKPGGAILFHISNRNMDLGPVVTATAHARGLSTWIRPTRQTAELTALRKYSPHVAMVARRPEDVGLSAEQGWVAQPAPGPARAWRDDYADVIGPIWRKLMP</sequence>
<keyword evidence="1" id="KW-0620">Polyamine biosynthesis</keyword>
<dbReference type="NCBIfam" id="NF037959">
    <property type="entry name" value="MFS_SpdSyn"/>
    <property type="match status" value="1"/>
</dbReference>
<accession>A0ABW0P905</accession>
<dbReference type="Proteomes" id="UP001596060">
    <property type="component" value="Unassembled WGS sequence"/>
</dbReference>
<keyword evidence="2" id="KW-0812">Transmembrane</keyword>
<dbReference type="SUPFAM" id="SSF53335">
    <property type="entry name" value="S-adenosyl-L-methionine-dependent methyltransferases"/>
    <property type="match status" value="1"/>
</dbReference>
<feature type="transmembrane region" description="Helical" evidence="2">
    <location>
        <begin position="121"/>
        <end position="140"/>
    </location>
</feature>
<name>A0ABW0P905_9HYPH</name>
<evidence type="ECO:0000256" key="2">
    <source>
        <dbReference type="SAM" id="Phobius"/>
    </source>
</evidence>
<keyword evidence="2" id="KW-0472">Membrane</keyword>
<dbReference type="PANTHER" id="PTHR43317:SF1">
    <property type="entry name" value="THERMOSPERMINE SYNTHASE ACAULIS5"/>
    <property type="match status" value="1"/>
</dbReference>
<protein>
    <submittedName>
        <fullName evidence="3">Spermidine synthase</fullName>
    </submittedName>
</protein>
<feature type="transmembrane region" description="Helical" evidence="2">
    <location>
        <begin position="21"/>
        <end position="43"/>
    </location>
</feature>
<evidence type="ECO:0000313" key="4">
    <source>
        <dbReference type="Proteomes" id="UP001596060"/>
    </source>
</evidence>
<organism evidence="3 4">
    <name type="scientific">Bosea massiliensis</name>
    <dbReference type="NCBI Taxonomy" id="151419"/>
    <lineage>
        <taxon>Bacteria</taxon>
        <taxon>Pseudomonadati</taxon>
        <taxon>Pseudomonadota</taxon>
        <taxon>Alphaproteobacteria</taxon>
        <taxon>Hyphomicrobiales</taxon>
        <taxon>Boseaceae</taxon>
        <taxon>Bosea</taxon>
    </lineage>
</organism>
<dbReference type="PANTHER" id="PTHR43317">
    <property type="entry name" value="THERMOSPERMINE SYNTHASE ACAULIS5"/>
    <property type="match status" value="1"/>
</dbReference>
<dbReference type="RefSeq" id="WP_066717497.1">
    <property type="nucleotide sequence ID" value="NZ_JBHSLU010000148.1"/>
</dbReference>
<reference evidence="4" key="1">
    <citation type="journal article" date="2019" name="Int. J. Syst. Evol. Microbiol.">
        <title>The Global Catalogue of Microorganisms (GCM) 10K type strain sequencing project: providing services to taxonomists for standard genome sequencing and annotation.</title>
        <authorList>
            <consortium name="The Broad Institute Genomics Platform"/>
            <consortium name="The Broad Institute Genome Sequencing Center for Infectious Disease"/>
            <person name="Wu L."/>
            <person name="Ma J."/>
        </authorList>
    </citation>
    <scope>NUCLEOTIDE SEQUENCE [LARGE SCALE GENOMIC DNA]</scope>
    <source>
        <strain evidence="4">CCUG 43117</strain>
    </source>
</reference>
<feature type="transmembrane region" description="Helical" evidence="2">
    <location>
        <begin position="238"/>
        <end position="259"/>
    </location>
</feature>
<dbReference type="InterPro" id="IPR029063">
    <property type="entry name" value="SAM-dependent_MTases_sf"/>
</dbReference>
<feature type="transmembrane region" description="Helical" evidence="2">
    <location>
        <begin position="323"/>
        <end position="342"/>
    </location>
</feature>
<evidence type="ECO:0000256" key="1">
    <source>
        <dbReference type="ARBA" id="ARBA00023115"/>
    </source>
</evidence>
<keyword evidence="2" id="KW-1133">Transmembrane helix</keyword>
<feature type="transmembrane region" description="Helical" evidence="2">
    <location>
        <begin position="161"/>
        <end position="181"/>
    </location>
</feature>
<dbReference type="EMBL" id="JBHSLU010000148">
    <property type="protein sequence ID" value="MFC5509131.1"/>
    <property type="molecule type" value="Genomic_DNA"/>
</dbReference>
<feature type="transmembrane region" description="Helical" evidence="2">
    <location>
        <begin position="55"/>
        <end position="75"/>
    </location>
</feature>
<feature type="transmembrane region" description="Helical" evidence="2">
    <location>
        <begin position="87"/>
        <end position="109"/>
    </location>
</feature>